<dbReference type="SUPFAM" id="SSF48452">
    <property type="entry name" value="TPR-like"/>
    <property type="match status" value="1"/>
</dbReference>
<keyword evidence="1" id="KW-0853">WD repeat</keyword>
<dbReference type="PANTHER" id="PTHR19871:SF14">
    <property type="entry name" value="DUF4062 DOMAIN-CONTAINING PROTEIN"/>
    <property type="match status" value="1"/>
</dbReference>
<dbReference type="InterPro" id="IPR052752">
    <property type="entry name" value="NACHT-WD_repeat"/>
</dbReference>
<sequence length="1423" mass="157145">MMYKLFRSSEICLSATVKVFISSTFTDTRVERDSFLLLVDGHLQSLARALGCEYEAIEMRWGISDEMTHSHLTTETCLRAIGKANAESDALSFLFISTDKYGYRDVPSRIDSTTMSTLLEHAGEHTDLLLQAYQQDLNDLDAAYFVQPLSSDTVPEDVVHKVLLEIGTAAGLSDLIEDLHKSVTFREVEKGILENPDAAQQAFCFQRDLANVTEPSNKDFFDNQASSVAHLRELVSDRLPRTRIEDYEVDYATLKASSKDLVPGVVGGFLWGAFAAGAAALIEAASSIQVLENSFMREYCSHIELCLEFCKHAIETEAVSAVLHDSQEILEYAGSSAPRIVGVYGDPGIGKSTVLALLARSLSSSLGVKVIYRHLVSYVGDSVAFMLSVSRHLEWLKAFERGSSSDEDEFDDDESGNVSWDAARSRFFAALRGHAPGSIVLIFDGLDCFDRPLSSFIPPLEGQALLFSAQESSVDEHSITWREMGASFTNKVHLTSMLEHHLHLARRHLTDSHMKHASEVLLASIAKGDGGWSATRTRALAKLAGGWTSWFDPSSDFTDPIVGIFERAEHFHGAYVVGAVASLLTVSRFGLSEKELLDILSIDDSILDTVYQYWDRPVRRCPKVVVEQVIDVFRPFLFHGAPQADSGARLYTWNSALLASVSRDRYMQDLDAELAIRQLLVDYFSGRYGEGKEYNGKMFARLINPQPLAYGFWESYNLRRAAEVPFQLMRLADWDAFVEHHGSVCMTEAQTSLSGGTLSEAIEMTQQYLRRQPTSSYAAAKSRLEAAYFASITDATPPDALQRLATLFLRMSWFDAAAKVQQKVVDLQEENAPGSLAQVKARFGLLLIAYRRGERTPQITESGSENIRRLEALIAESGEPSRSSIRLLAEMQATQAAMFLQEARSIRREGGSAEERTLLLETSLQLRIASLEHRERLFGAEHPETAKSLGGVSVTYRELRKYELALSSAERCLDIRESILARNDPAIALALENVHRAREALGKADDKALVQAFEITVNYYGYVHERVGRVLKALGEYFDRSGRFTESREVFLHAAEIFYRVRQANLGADEASLALSDKKDLIPITKRLSKLQERLLEDASEASAEVFHEWMSAAEASEQLISTLTTAVAPSYISLAVLLTLEDSPTGEPLSVADNIRCFVSSERPSAAKDPMSSRLASAVKGSLQREDLQALADSIPAPKANLNTTGGQQILLVSSHGAAVTRDASIMNSQPHVDFFAQSIAEVLQGASLLWDTTEILRSEQTMLPHPKSVDPNHLENGKELQSPFYGALGTWADANDNGMVVVCHGRKDWMESSSGARGAITLGFGALEKHRPDVCEGLKKAALESFQKAVGSDWVVNCDPSYAGRGGKSWTNLSNQYLSLAQPGATALDLSISRMFREQLVVDATLRERLAHALEETMQSI</sequence>
<dbReference type="InterPro" id="IPR057588">
    <property type="entry name" value="NWD1/2-like_WH"/>
</dbReference>
<keyword evidence="5" id="KW-1185">Reference proteome</keyword>
<dbReference type="InParanoid" id="A0A2R5GWK4"/>
<evidence type="ECO:0000256" key="2">
    <source>
        <dbReference type="ARBA" id="ARBA00022737"/>
    </source>
</evidence>
<evidence type="ECO:0000259" key="3">
    <source>
        <dbReference type="SMART" id="SM00382"/>
    </source>
</evidence>
<dbReference type="SUPFAM" id="SSF52540">
    <property type="entry name" value="P-loop containing nucleoside triphosphate hydrolases"/>
    <property type="match status" value="1"/>
</dbReference>
<organism evidence="4 5">
    <name type="scientific">Hondaea fermentalgiana</name>
    <dbReference type="NCBI Taxonomy" id="2315210"/>
    <lineage>
        <taxon>Eukaryota</taxon>
        <taxon>Sar</taxon>
        <taxon>Stramenopiles</taxon>
        <taxon>Bigyra</taxon>
        <taxon>Labyrinthulomycetes</taxon>
        <taxon>Thraustochytrida</taxon>
        <taxon>Thraustochytriidae</taxon>
        <taxon>Hondaea</taxon>
    </lineage>
</organism>
<comment type="caution">
    <text evidence="4">The sequence shown here is derived from an EMBL/GenBank/DDBJ whole genome shotgun (WGS) entry which is preliminary data.</text>
</comment>
<dbReference type="SMART" id="SM00382">
    <property type="entry name" value="AAA"/>
    <property type="match status" value="1"/>
</dbReference>
<dbReference type="EMBL" id="BEYU01000181">
    <property type="protein sequence ID" value="GBG34148.1"/>
    <property type="molecule type" value="Genomic_DNA"/>
</dbReference>
<name>A0A2R5GWK4_9STRA</name>
<dbReference type="PANTHER" id="PTHR19871">
    <property type="entry name" value="BETA TRANSDUCIN-RELATED PROTEIN"/>
    <property type="match status" value="1"/>
</dbReference>
<dbReference type="InterPro" id="IPR003593">
    <property type="entry name" value="AAA+_ATPase"/>
</dbReference>
<evidence type="ECO:0000256" key="1">
    <source>
        <dbReference type="ARBA" id="ARBA00022574"/>
    </source>
</evidence>
<dbReference type="InterPro" id="IPR027417">
    <property type="entry name" value="P-loop_NTPase"/>
</dbReference>
<dbReference type="OrthoDB" id="2325716at2759"/>
<dbReference type="Pfam" id="PF13191">
    <property type="entry name" value="AAA_16"/>
    <property type="match status" value="1"/>
</dbReference>
<dbReference type="InterPro" id="IPR041664">
    <property type="entry name" value="AAA_16"/>
</dbReference>
<accession>A0A2R5GWK4</accession>
<gene>
    <name evidence="4" type="ORF">FCC1311_103722</name>
</gene>
<evidence type="ECO:0000313" key="5">
    <source>
        <dbReference type="Proteomes" id="UP000241890"/>
    </source>
</evidence>
<protein>
    <submittedName>
        <fullName evidence="4">Kinesin light chain 3</fullName>
    </submittedName>
</protein>
<dbReference type="Pfam" id="PF13424">
    <property type="entry name" value="TPR_12"/>
    <property type="match status" value="1"/>
</dbReference>
<dbReference type="InterPro" id="IPR011990">
    <property type="entry name" value="TPR-like_helical_dom_sf"/>
</dbReference>
<feature type="domain" description="AAA+ ATPase" evidence="3">
    <location>
        <begin position="337"/>
        <end position="508"/>
    </location>
</feature>
<reference evidence="4 5" key="1">
    <citation type="submission" date="2017-12" db="EMBL/GenBank/DDBJ databases">
        <title>Sequencing, de novo assembly and annotation of complete genome of a new Thraustochytrid species, strain FCC1311.</title>
        <authorList>
            <person name="Sedici K."/>
            <person name="Godart F."/>
            <person name="Aiese Cigliano R."/>
            <person name="Sanseverino W."/>
            <person name="Barakat M."/>
            <person name="Ortet P."/>
            <person name="Marechal E."/>
            <person name="Cagnac O."/>
            <person name="Amato A."/>
        </authorList>
    </citation>
    <scope>NUCLEOTIDE SEQUENCE [LARGE SCALE GENOMIC DNA]</scope>
</reference>
<proteinExistence type="predicted"/>
<dbReference type="Proteomes" id="UP000241890">
    <property type="component" value="Unassembled WGS sequence"/>
</dbReference>
<dbReference type="Gene3D" id="3.40.50.300">
    <property type="entry name" value="P-loop containing nucleotide triphosphate hydrolases"/>
    <property type="match status" value="1"/>
</dbReference>
<dbReference type="Pfam" id="PF25469">
    <property type="entry name" value="WHD_NWD1"/>
    <property type="match status" value="1"/>
</dbReference>
<evidence type="ECO:0000313" key="4">
    <source>
        <dbReference type="EMBL" id="GBG34148.1"/>
    </source>
</evidence>
<keyword evidence="2" id="KW-0677">Repeat</keyword>
<dbReference type="Gene3D" id="1.25.40.10">
    <property type="entry name" value="Tetratricopeptide repeat domain"/>
    <property type="match status" value="1"/>
</dbReference>